<reference evidence="1" key="2">
    <citation type="journal article" date="2015" name="Data Brief">
        <title>Shoot transcriptome of the giant reed, Arundo donax.</title>
        <authorList>
            <person name="Barrero R.A."/>
            <person name="Guerrero F.D."/>
            <person name="Moolhuijzen P."/>
            <person name="Goolsby J.A."/>
            <person name="Tidwell J."/>
            <person name="Bellgard S.E."/>
            <person name="Bellgard M.I."/>
        </authorList>
    </citation>
    <scope>NUCLEOTIDE SEQUENCE</scope>
    <source>
        <tissue evidence="1">Shoot tissue taken approximately 20 cm above the soil surface</tissue>
    </source>
</reference>
<evidence type="ECO:0000313" key="1">
    <source>
        <dbReference type="EMBL" id="JAD69562.1"/>
    </source>
</evidence>
<dbReference type="EMBL" id="GBRH01228333">
    <property type="protein sequence ID" value="JAD69562.1"/>
    <property type="molecule type" value="Transcribed_RNA"/>
</dbReference>
<accession>A0A0A9CDJ3</accession>
<proteinExistence type="predicted"/>
<organism evidence="1">
    <name type="scientific">Arundo donax</name>
    <name type="common">Giant reed</name>
    <name type="synonym">Donax arundinaceus</name>
    <dbReference type="NCBI Taxonomy" id="35708"/>
    <lineage>
        <taxon>Eukaryota</taxon>
        <taxon>Viridiplantae</taxon>
        <taxon>Streptophyta</taxon>
        <taxon>Embryophyta</taxon>
        <taxon>Tracheophyta</taxon>
        <taxon>Spermatophyta</taxon>
        <taxon>Magnoliopsida</taxon>
        <taxon>Liliopsida</taxon>
        <taxon>Poales</taxon>
        <taxon>Poaceae</taxon>
        <taxon>PACMAD clade</taxon>
        <taxon>Arundinoideae</taxon>
        <taxon>Arundineae</taxon>
        <taxon>Arundo</taxon>
    </lineage>
</organism>
<dbReference type="AlphaFoldDB" id="A0A0A9CDJ3"/>
<protein>
    <submittedName>
        <fullName evidence="1">Uncharacterized protein</fullName>
    </submittedName>
</protein>
<sequence length="47" mass="5411">MGCPNSILDQILTYAWEQNYGCKYRASTVCFHISKIIKDQSFIIVIV</sequence>
<reference evidence="1" key="1">
    <citation type="submission" date="2014-09" db="EMBL/GenBank/DDBJ databases">
        <authorList>
            <person name="Magalhaes I.L.F."/>
            <person name="Oliveira U."/>
            <person name="Santos F.R."/>
            <person name="Vidigal T.H.D.A."/>
            <person name="Brescovit A.D."/>
            <person name="Santos A.J."/>
        </authorList>
    </citation>
    <scope>NUCLEOTIDE SEQUENCE</scope>
    <source>
        <tissue evidence="1">Shoot tissue taken approximately 20 cm above the soil surface</tissue>
    </source>
</reference>
<name>A0A0A9CDJ3_ARUDO</name>